<dbReference type="Proteomes" id="UP000032668">
    <property type="component" value="Unassembled WGS sequence"/>
</dbReference>
<dbReference type="GO" id="GO:0006313">
    <property type="term" value="P:DNA transposition"/>
    <property type="evidence" value="ECO:0007669"/>
    <property type="project" value="InterPro"/>
</dbReference>
<keyword evidence="2" id="KW-1185">Reference proteome</keyword>
<dbReference type="Pfam" id="PF01527">
    <property type="entry name" value="HTH_Tnp_1"/>
    <property type="match status" value="1"/>
</dbReference>
<name>A0A0D6PJD2_9PROT</name>
<evidence type="ECO:0000313" key="2">
    <source>
        <dbReference type="Proteomes" id="UP000032668"/>
    </source>
</evidence>
<dbReference type="EMBL" id="BANC01000123">
    <property type="protein sequence ID" value="GAN81865.1"/>
    <property type="molecule type" value="Genomic_DNA"/>
</dbReference>
<accession>A0A0D6PJD2</accession>
<protein>
    <recommendedName>
        <fullName evidence="3">Transposase</fullName>
    </recommendedName>
</protein>
<dbReference type="SUPFAM" id="SSF46689">
    <property type="entry name" value="Homeodomain-like"/>
    <property type="match status" value="1"/>
</dbReference>
<evidence type="ECO:0008006" key="3">
    <source>
        <dbReference type="Google" id="ProtNLM"/>
    </source>
</evidence>
<dbReference type="STRING" id="1120923.SAMN02746095_02235"/>
<dbReference type="InterPro" id="IPR009057">
    <property type="entry name" value="Homeodomain-like_sf"/>
</dbReference>
<dbReference type="GO" id="GO:0004803">
    <property type="term" value="F:transposase activity"/>
    <property type="evidence" value="ECO:0007669"/>
    <property type="project" value="InterPro"/>
</dbReference>
<dbReference type="GO" id="GO:0003677">
    <property type="term" value="F:DNA binding"/>
    <property type="evidence" value="ECO:0007669"/>
    <property type="project" value="InterPro"/>
</dbReference>
<comment type="caution">
    <text evidence="1">The sequence shown here is derived from an EMBL/GenBank/DDBJ whole genome shotgun (WGS) entry which is preliminary data.</text>
</comment>
<gene>
    <name evidence="1" type="ORF">Aam_125_007</name>
</gene>
<reference evidence="1 2" key="1">
    <citation type="submission" date="2012-11" db="EMBL/GenBank/DDBJ databases">
        <title>Whole genome sequence of Acidocella aminolytica 101 = DSM 11237.</title>
        <authorList>
            <person name="Azuma Y."/>
            <person name="Higashiura N."/>
            <person name="Hirakawa H."/>
            <person name="Matsushita K."/>
        </authorList>
    </citation>
    <scope>NUCLEOTIDE SEQUENCE [LARGE SCALE GENOMIC DNA]</scope>
    <source>
        <strain evidence="2">101 / DSM 11237</strain>
    </source>
</reference>
<dbReference type="InterPro" id="IPR002514">
    <property type="entry name" value="Transposase_8"/>
</dbReference>
<dbReference type="AlphaFoldDB" id="A0A0D6PJD2"/>
<sequence>MARRKFGAEFKTEAAKLIAERGVSVDRAARDLDLTESVLRRWMHELAVASISSDP</sequence>
<dbReference type="OrthoDB" id="9803878at2"/>
<evidence type="ECO:0000313" key="1">
    <source>
        <dbReference type="EMBL" id="GAN81865.1"/>
    </source>
</evidence>
<proteinExistence type="predicted"/>
<organism evidence="1 2">
    <name type="scientific">Acidocella aminolytica 101 = DSM 11237</name>
    <dbReference type="NCBI Taxonomy" id="1120923"/>
    <lineage>
        <taxon>Bacteria</taxon>
        <taxon>Pseudomonadati</taxon>
        <taxon>Pseudomonadota</taxon>
        <taxon>Alphaproteobacteria</taxon>
        <taxon>Acetobacterales</taxon>
        <taxon>Acidocellaceae</taxon>
        <taxon>Acidocella</taxon>
    </lineage>
</organism>